<accession>A0A540VQH7</accession>
<proteinExistence type="predicted"/>
<dbReference type="Proteomes" id="UP000315400">
    <property type="component" value="Unassembled WGS sequence"/>
</dbReference>
<organism evidence="1 2">
    <name type="scientific">Spiribacter salinus</name>
    <dbReference type="NCBI Taxonomy" id="1335746"/>
    <lineage>
        <taxon>Bacteria</taxon>
        <taxon>Pseudomonadati</taxon>
        <taxon>Pseudomonadota</taxon>
        <taxon>Gammaproteobacteria</taxon>
        <taxon>Chromatiales</taxon>
        <taxon>Ectothiorhodospiraceae</taxon>
        <taxon>Spiribacter</taxon>
    </lineage>
</organism>
<dbReference type="EMBL" id="VIFK01000101">
    <property type="protein sequence ID" value="TQE99022.1"/>
    <property type="molecule type" value="Genomic_DNA"/>
</dbReference>
<evidence type="ECO:0000313" key="2">
    <source>
        <dbReference type="Proteomes" id="UP000315400"/>
    </source>
</evidence>
<name>A0A540VQH7_9GAMM</name>
<dbReference type="AlphaFoldDB" id="A0A540VQH7"/>
<evidence type="ECO:0000313" key="1">
    <source>
        <dbReference type="EMBL" id="TQE99022.1"/>
    </source>
</evidence>
<comment type="caution">
    <text evidence="1">The sequence shown here is derived from an EMBL/GenBank/DDBJ whole genome shotgun (WGS) entry which is preliminary data.</text>
</comment>
<protein>
    <submittedName>
        <fullName evidence="1">Uncharacterized protein</fullName>
    </submittedName>
</protein>
<gene>
    <name evidence="1" type="ORF">FKY71_10810</name>
</gene>
<reference evidence="1 2" key="1">
    <citation type="submission" date="2019-06" db="EMBL/GenBank/DDBJ databases">
        <title>Metagenome assembled Genome of Spiribacter salinus SL48-SHIP from the microbial mat of Salt Lake 48 (Novosibirsk region, Russia).</title>
        <authorList>
            <person name="Shipova A."/>
            <person name="Rozanov A.S."/>
            <person name="Bryanskaya A.V."/>
            <person name="Peltek S.E."/>
        </authorList>
    </citation>
    <scope>NUCLEOTIDE SEQUENCE [LARGE SCALE GENOMIC DNA]</scope>
    <source>
        <strain evidence="1">SL48-SHIP-2</strain>
    </source>
</reference>
<sequence>MGSADGFGNPNNTNTGFVQLFDTDGSSVDSLSFGGKADFTKFTMAASGTDAGASEIARLWPAPTEGNAASISAGRLLEYAFDLTAIFATPHGDNTRTGETPQDASGSFTGIFENTGSNEDLNNFYSFDFTLQSGSSAADNDYVAQFRDGSDFASTAARTFEIPAPATPLLLVAGLAGLGLAGKGRRGASAE</sequence>